<accession>A0A1I2RX12</accession>
<dbReference type="Pfam" id="PF13649">
    <property type="entry name" value="Methyltransf_25"/>
    <property type="match status" value="1"/>
</dbReference>
<keyword evidence="4" id="KW-1185">Reference proteome</keyword>
<keyword evidence="1 3" id="KW-0808">Transferase</keyword>
<protein>
    <submittedName>
        <fullName evidence="3">Methyltransferase domain-containing protein</fullName>
    </submittedName>
</protein>
<dbReference type="InterPro" id="IPR041698">
    <property type="entry name" value="Methyltransf_25"/>
</dbReference>
<dbReference type="GO" id="GO:0008168">
    <property type="term" value="F:methyltransferase activity"/>
    <property type="evidence" value="ECO:0007669"/>
    <property type="project" value="UniProtKB-KW"/>
</dbReference>
<dbReference type="Proteomes" id="UP000199337">
    <property type="component" value="Unassembled WGS sequence"/>
</dbReference>
<dbReference type="GO" id="GO:0032259">
    <property type="term" value="P:methylation"/>
    <property type="evidence" value="ECO:0007669"/>
    <property type="project" value="UniProtKB-KW"/>
</dbReference>
<reference evidence="4" key="1">
    <citation type="submission" date="2016-10" db="EMBL/GenBank/DDBJ databases">
        <authorList>
            <person name="Varghese N."/>
            <person name="Submissions S."/>
        </authorList>
    </citation>
    <scope>NUCLEOTIDE SEQUENCE [LARGE SCALE GENOMIC DNA]</scope>
    <source>
        <strain evidence="4">DSM 17038</strain>
    </source>
</reference>
<dbReference type="Gene3D" id="2.20.25.110">
    <property type="entry name" value="S-adenosyl-L-methionine-dependent methyltransferases"/>
    <property type="match status" value="1"/>
</dbReference>
<dbReference type="Gene3D" id="3.40.50.150">
    <property type="entry name" value="Vaccinia Virus protein VP39"/>
    <property type="match status" value="1"/>
</dbReference>
<evidence type="ECO:0000256" key="1">
    <source>
        <dbReference type="ARBA" id="ARBA00022679"/>
    </source>
</evidence>
<keyword evidence="3" id="KW-0489">Methyltransferase</keyword>
<evidence type="ECO:0000313" key="4">
    <source>
        <dbReference type="Proteomes" id="UP000199337"/>
    </source>
</evidence>
<dbReference type="SUPFAM" id="SSF53335">
    <property type="entry name" value="S-adenosyl-L-methionine-dependent methyltransferases"/>
    <property type="match status" value="1"/>
</dbReference>
<dbReference type="EMBL" id="FOOX01000005">
    <property type="protein sequence ID" value="SFG45092.1"/>
    <property type="molecule type" value="Genomic_DNA"/>
</dbReference>
<dbReference type="AlphaFoldDB" id="A0A1I2RX12"/>
<organism evidence="3 4">
    <name type="scientific">Desulfotruncus arcticus DSM 17038</name>
    <dbReference type="NCBI Taxonomy" id="1121424"/>
    <lineage>
        <taxon>Bacteria</taxon>
        <taxon>Bacillati</taxon>
        <taxon>Bacillota</taxon>
        <taxon>Clostridia</taxon>
        <taxon>Eubacteriales</taxon>
        <taxon>Desulfallaceae</taxon>
        <taxon>Desulfotruncus</taxon>
    </lineage>
</organism>
<proteinExistence type="predicted"/>
<dbReference type="STRING" id="341036.SAMN05660649_01662"/>
<evidence type="ECO:0000259" key="2">
    <source>
        <dbReference type="Pfam" id="PF13649"/>
    </source>
</evidence>
<dbReference type="RefSeq" id="WP_238456364.1">
    <property type="nucleotide sequence ID" value="NZ_FOOX01000005.1"/>
</dbReference>
<dbReference type="InterPro" id="IPR029063">
    <property type="entry name" value="SAM-dependent_MTases_sf"/>
</dbReference>
<dbReference type="PANTHER" id="PTHR43861">
    <property type="entry name" value="TRANS-ACONITATE 2-METHYLTRANSFERASE-RELATED"/>
    <property type="match status" value="1"/>
</dbReference>
<sequence length="255" mass="29081">MRVDLKMKQYSGLSCVYDYLVSSVDFEGWIDYAELLLKHFGLNAGSVVDIACGTGKTTIPFAKRGYKAYGVDISEEMLGLARNQAALENVDINFSKQDMRQFSLVEKVDLATCFHDGLNYLTDMQDMIKTFKTVYKNLNKNGSFIFDLNSVLWLSNADESVNFVDENDITLIWQTSYHQHSNIWSINLTGFFKEGSHYKKFSETHQEKAYSQEEIKSCLSEAGFTLLGSFDAFKLAPAHEQSIRIFYVAQKYNSN</sequence>
<feature type="domain" description="Methyltransferase" evidence="2">
    <location>
        <begin position="47"/>
        <end position="142"/>
    </location>
</feature>
<name>A0A1I2RX12_9FIRM</name>
<gene>
    <name evidence="3" type="ORF">SAMN05660649_01662</name>
</gene>
<dbReference type="CDD" id="cd02440">
    <property type="entry name" value="AdoMet_MTases"/>
    <property type="match status" value="1"/>
</dbReference>
<evidence type="ECO:0000313" key="3">
    <source>
        <dbReference type="EMBL" id="SFG45092.1"/>
    </source>
</evidence>